<proteinExistence type="predicted"/>
<dbReference type="EMBL" id="JACJPW010000021">
    <property type="protein sequence ID" value="MBD2181504.1"/>
    <property type="molecule type" value="Genomic_DNA"/>
</dbReference>
<gene>
    <name evidence="1" type="ORF">H6G03_10350</name>
</gene>
<comment type="caution">
    <text evidence="1">The sequence shown here is derived from an EMBL/GenBank/DDBJ whole genome shotgun (WGS) entry which is preliminary data.</text>
</comment>
<dbReference type="RefSeq" id="WP_190464310.1">
    <property type="nucleotide sequence ID" value="NZ_JACJPW010000021.1"/>
</dbReference>
<sequence length="71" mass="7829">MNAHRVKATLTQDGTLTLNDLPFYAGDSVEVIVLARIAKLSTENLYPLRGTPILYDNPTAPVAEEDWSVLE</sequence>
<dbReference type="AlphaFoldDB" id="A0A926VCS2"/>
<evidence type="ECO:0000313" key="1">
    <source>
        <dbReference type="EMBL" id="MBD2181504.1"/>
    </source>
</evidence>
<organism evidence="1 2">
    <name type="scientific">Aerosakkonema funiforme FACHB-1375</name>
    <dbReference type="NCBI Taxonomy" id="2949571"/>
    <lineage>
        <taxon>Bacteria</taxon>
        <taxon>Bacillati</taxon>
        <taxon>Cyanobacteriota</taxon>
        <taxon>Cyanophyceae</taxon>
        <taxon>Oscillatoriophycideae</taxon>
        <taxon>Aerosakkonematales</taxon>
        <taxon>Aerosakkonemataceae</taxon>
        <taxon>Aerosakkonema</taxon>
    </lineage>
</organism>
<dbReference type="Proteomes" id="UP000641646">
    <property type="component" value="Unassembled WGS sequence"/>
</dbReference>
<evidence type="ECO:0000313" key="2">
    <source>
        <dbReference type="Proteomes" id="UP000641646"/>
    </source>
</evidence>
<accession>A0A926VCS2</accession>
<reference evidence="1" key="2">
    <citation type="submission" date="2020-08" db="EMBL/GenBank/DDBJ databases">
        <authorList>
            <person name="Chen M."/>
            <person name="Teng W."/>
            <person name="Zhao L."/>
            <person name="Hu C."/>
            <person name="Zhou Y."/>
            <person name="Han B."/>
            <person name="Song L."/>
            <person name="Shu W."/>
        </authorList>
    </citation>
    <scope>NUCLEOTIDE SEQUENCE</scope>
    <source>
        <strain evidence="1">FACHB-1375</strain>
    </source>
</reference>
<reference evidence="1" key="1">
    <citation type="journal article" date="2015" name="ISME J.">
        <title>Draft Genome Sequence of Streptomyces incarnatus NRRL8089, which Produces the Nucleoside Antibiotic Sinefungin.</title>
        <authorList>
            <person name="Oshima K."/>
            <person name="Hattori M."/>
            <person name="Shimizu H."/>
            <person name="Fukuda K."/>
            <person name="Nemoto M."/>
            <person name="Inagaki K."/>
            <person name="Tamura T."/>
        </authorList>
    </citation>
    <scope>NUCLEOTIDE SEQUENCE</scope>
    <source>
        <strain evidence="1">FACHB-1375</strain>
    </source>
</reference>
<keyword evidence="2" id="KW-1185">Reference proteome</keyword>
<name>A0A926VCS2_9CYAN</name>
<protein>
    <submittedName>
        <fullName evidence="1">Uncharacterized protein</fullName>
    </submittedName>
</protein>